<evidence type="ECO:0000259" key="14">
    <source>
        <dbReference type="Pfam" id="PF02705"/>
    </source>
</evidence>
<keyword evidence="6 13" id="KW-0633">Potassium transport</keyword>
<feature type="transmembrane region" description="Helical" evidence="13">
    <location>
        <begin position="39"/>
        <end position="60"/>
    </location>
</feature>
<comment type="catalytic activity">
    <reaction evidence="13">
        <text>K(+)(in) + H(+)(in) = K(+)(out) + H(+)(out)</text>
        <dbReference type="Rhea" id="RHEA:28490"/>
        <dbReference type="ChEBI" id="CHEBI:15378"/>
        <dbReference type="ChEBI" id="CHEBI:29103"/>
    </reaction>
</comment>
<feature type="domain" description="K+ potassium transporter integral membrane" evidence="14">
    <location>
        <begin position="4"/>
        <end position="467"/>
    </location>
</feature>
<keyword evidence="8 13" id="KW-0769">Symport</keyword>
<evidence type="ECO:0000259" key="15">
    <source>
        <dbReference type="Pfam" id="PF22776"/>
    </source>
</evidence>
<proteinExistence type="inferred from homology"/>
<keyword evidence="3 13" id="KW-0813">Transport</keyword>
<evidence type="ECO:0000256" key="13">
    <source>
        <dbReference type="HAMAP-Rule" id="MF_01522"/>
    </source>
</evidence>
<feature type="transmembrane region" description="Helical" evidence="13">
    <location>
        <begin position="346"/>
        <end position="367"/>
    </location>
</feature>
<evidence type="ECO:0000256" key="2">
    <source>
        <dbReference type="ARBA" id="ARBA00007019"/>
    </source>
</evidence>
<feature type="transmembrane region" description="Helical" evidence="13">
    <location>
        <begin position="169"/>
        <end position="191"/>
    </location>
</feature>
<protein>
    <recommendedName>
        <fullName evidence="13">Probable potassium transport system protein Kup</fullName>
    </recommendedName>
</protein>
<evidence type="ECO:0000256" key="4">
    <source>
        <dbReference type="ARBA" id="ARBA00022475"/>
    </source>
</evidence>
<dbReference type="InterPro" id="IPR053951">
    <property type="entry name" value="K_trans_N"/>
</dbReference>
<sequence length="636" mass="68846">MAPTLTALGIVFGDIGTSPLYAMQTVLQDHGHTVTPDEVLGVLSLIVWTIVLVVAVKYCVFVMRADNDGEGGVLALTALVTGARNEDDIQDAPTYRRLWRSSIQKILLSAGLFGGALLFGDSVLTPSISVLSAMEGMTVAAPSASHYVLPAALAILVMLFVAQRAGTSVIGALFGPVMLVWFLAIGGLGLLSCTHHPEVLRALDPLRALRFLAENGWRSFILLGGVFLTVTGAEALYADMGGVGRLPVRLAWFVIVLPALLLCYGGQASALMDAHTLPPNPFYGLIPSSWGHVPVWIMVGLATLATIIASQSVVTGVFSLTQQAIQVGWFPGVRLHHTSEHESGQIYVPLLNWMIMAATLALTTTFGSSARLAGAYGMAVSTTMLLTSLLYGAYLHRRRHWPLWATAAFVGCLLIVDCAFFAANMLKIADGGYIPLVIALALYAVMSIWQRGTMALQDTNTQATVSPDALEQDLRRHDIPRTPGHVVFLSRVNEPVPPIVGLHVRQFGGLPQHAITLSIVFRRDVPRIAPSERIVRKTFKNVLEHITVHYGFMETPRLLEALAAASDDGAPVSPDDAIFLAEHDEIVAADTPRAFGGLRRWERPVFAFLYRNARHSIDQFALPPDRLVEIGRRIAL</sequence>
<dbReference type="HAMAP" id="MF_01522">
    <property type="entry name" value="Kup"/>
    <property type="match status" value="1"/>
</dbReference>
<feature type="transmembrane region" description="Helical" evidence="13">
    <location>
        <begin position="106"/>
        <end position="124"/>
    </location>
</feature>
<evidence type="ECO:0000256" key="5">
    <source>
        <dbReference type="ARBA" id="ARBA00022519"/>
    </source>
</evidence>
<dbReference type="RefSeq" id="WP_176612896.1">
    <property type="nucleotide sequence ID" value="NZ_JABXXR010000021.1"/>
</dbReference>
<dbReference type="PANTHER" id="PTHR30540">
    <property type="entry name" value="OSMOTIC STRESS POTASSIUM TRANSPORTER"/>
    <property type="match status" value="1"/>
</dbReference>
<dbReference type="GO" id="GO:0015079">
    <property type="term" value="F:potassium ion transmembrane transporter activity"/>
    <property type="evidence" value="ECO:0007669"/>
    <property type="project" value="UniProtKB-UniRule"/>
</dbReference>
<organism evidence="16 17">
    <name type="scientific">Ameyamaea chiangmaiensis</name>
    <dbReference type="NCBI Taxonomy" id="442969"/>
    <lineage>
        <taxon>Bacteria</taxon>
        <taxon>Pseudomonadati</taxon>
        <taxon>Pseudomonadota</taxon>
        <taxon>Alphaproteobacteria</taxon>
        <taxon>Acetobacterales</taxon>
        <taxon>Acetobacteraceae</taxon>
        <taxon>Ameyamaea</taxon>
    </lineage>
</organism>
<keyword evidence="12 13" id="KW-0472">Membrane</keyword>
<comment type="caution">
    <text evidence="16">The sequence shown here is derived from an EMBL/GenBank/DDBJ whole genome shotgun (WGS) entry which is preliminary data.</text>
</comment>
<feature type="transmembrane region" description="Helical" evidence="13">
    <location>
        <begin position="401"/>
        <end position="426"/>
    </location>
</feature>
<keyword evidence="11 13" id="KW-0406">Ion transport</keyword>
<dbReference type="InterPro" id="IPR023051">
    <property type="entry name" value="Kup"/>
</dbReference>
<dbReference type="Proteomes" id="UP000585665">
    <property type="component" value="Unassembled WGS sequence"/>
</dbReference>
<feature type="transmembrane region" description="Helical" evidence="13">
    <location>
        <begin position="217"/>
        <end position="238"/>
    </location>
</feature>
<evidence type="ECO:0000256" key="3">
    <source>
        <dbReference type="ARBA" id="ARBA00022448"/>
    </source>
</evidence>
<dbReference type="GO" id="GO:0015293">
    <property type="term" value="F:symporter activity"/>
    <property type="evidence" value="ECO:0007669"/>
    <property type="project" value="UniProtKB-UniRule"/>
</dbReference>
<feature type="transmembrane region" description="Helical" evidence="13">
    <location>
        <begin position="144"/>
        <end position="162"/>
    </location>
</feature>
<evidence type="ECO:0000313" key="17">
    <source>
        <dbReference type="Proteomes" id="UP000585665"/>
    </source>
</evidence>
<comment type="similarity">
    <text evidence="2 13">Belongs to the HAK/KUP transporter (TC 2.A.72) family.</text>
</comment>
<evidence type="ECO:0000256" key="8">
    <source>
        <dbReference type="ARBA" id="ARBA00022847"/>
    </source>
</evidence>
<name>A0A850P7L6_9PROT</name>
<dbReference type="Pfam" id="PF02705">
    <property type="entry name" value="K_trans"/>
    <property type="match status" value="1"/>
</dbReference>
<dbReference type="GO" id="GO:0005886">
    <property type="term" value="C:plasma membrane"/>
    <property type="evidence" value="ECO:0007669"/>
    <property type="project" value="UniProtKB-SubCell"/>
</dbReference>
<feature type="transmembrane region" description="Helical" evidence="13">
    <location>
        <begin position="250"/>
        <end position="270"/>
    </location>
</feature>
<accession>A0A850P7L6</accession>
<comment type="function">
    <text evidence="13">Transport of potassium into the cell. Likely operates as a K(+):H(+) symporter.</text>
</comment>
<dbReference type="PANTHER" id="PTHR30540:SF79">
    <property type="entry name" value="LOW AFFINITY POTASSIUM TRANSPORT SYSTEM PROTEIN KUP"/>
    <property type="match status" value="1"/>
</dbReference>
<keyword evidence="17" id="KW-1185">Reference proteome</keyword>
<dbReference type="InterPro" id="IPR053952">
    <property type="entry name" value="K_trans_C"/>
</dbReference>
<comment type="subcellular location">
    <subcellularLocation>
        <location evidence="13">Cell membrane</location>
        <topology evidence="13">Multi-pass membrane protein</topology>
    </subcellularLocation>
    <subcellularLocation>
        <location evidence="1">Membrane</location>
        <topology evidence="1">Multi-pass membrane protein</topology>
    </subcellularLocation>
</comment>
<dbReference type="Pfam" id="PF22776">
    <property type="entry name" value="K_trans_C"/>
    <property type="match status" value="1"/>
</dbReference>
<gene>
    <name evidence="13" type="primary">kup</name>
    <name evidence="16" type="ORF">HUK82_04990</name>
</gene>
<evidence type="ECO:0000256" key="11">
    <source>
        <dbReference type="ARBA" id="ARBA00023065"/>
    </source>
</evidence>
<dbReference type="InterPro" id="IPR003855">
    <property type="entry name" value="K+_transporter"/>
</dbReference>
<dbReference type="AlphaFoldDB" id="A0A850P7L6"/>
<keyword evidence="10 13" id="KW-1133">Transmembrane helix</keyword>
<evidence type="ECO:0000256" key="9">
    <source>
        <dbReference type="ARBA" id="ARBA00022958"/>
    </source>
</evidence>
<feature type="transmembrane region" description="Helical" evidence="13">
    <location>
        <begin position="432"/>
        <end position="449"/>
    </location>
</feature>
<feature type="transmembrane region" description="Helical" evidence="13">
    <location>
        <begin position="373"/>
        <end position="394"/>
    </location>
</feature>
<feature type="domain" description="K+ potassium transporter C-terminal" evidence="15">
    <location>
        <begin position="483"/>
        <end position="635"/>
    </location>
</feature>
<reference evidence="16 17" key="1">
    <citation type="submission" date="2020-06" db="EMBL/GenBank/DDBJ databases">
        <title>Description of novel acetic acid bacteria.</title>
        <authorList>
            <person name="Sombolestani A."/>
        </authorList>
    </citation>
    <scope>NUCLEOTIDE SEQUENCE [LARGE SCALE GENOMIC DNA]</scope>
    <source>
        <strain evidence="16 17">LMG 27010</strain>
    </source>
</reference>
<keyword evidence="5" id="KW-0997">Cell inner membrane</keyword>
<evidence type="ECO:0000256" key="7">
    <source>
        <dbReference type="ARBA" id="ARBA00022692"/>
    </source>
</evidence>
<feature type="transmembrane region" description="Helical" evidence="13">
    <location>
        <begin position="290"/>
        <end position="309"/>
    </location>
</feature>
<evidence type="ECO:0000256" key="12">
    <source>
        <dbReference type="ARBA" id="ARBA00023136"/>
    </source>
</evidence>
<keyword evidence="4 13" id="KW-1003">Cell membrane</keyword>
<evidence type="ECO:0000256" key="1">
    <source>
        <dbReference type="ARBA" id="ARBA00004141"/>
    </source>
</evidence>
<evidence type="ECO:0000313" key="16">
    <source>
        <dbReference type="EMBL" id="NVN39918.1"/>
    </source>
</evidence>
<keyword evidence="9 13" id="KW-0630">Potassium</keyword>
<keyword evidence="7 13" id="KW-0812">Transmembrane</keyword>
<dbReference type="EMBL" id="JABXXR010000021">
    <property type="protein sequence ID" value="NVN39918.1"/>
    <property type="molecule type" value="Genomic_DNA"/>
</dbReference>
<evidence type="ECO:0000256" key="6">
    <source>
        <dbReference type="ARBA" id="ARBA00022538"/>
    </source>
</evidence>
<evidence type="ECO:0000256" key="10">
    <source>
        <dbReference type="ARBA" id="ARBA00022989"/>
    </source>
</evidence>